<feature type="transmembrane region" description="Helical" evidence="5">
    <location>
        <begin position="126"/>
        <end position="148"/>
    </location>
</feature>
<reference evidence="9" key="1">
    <citation type="submission" date="2016-04" db="UniProtKB">
        <authorList>
            <consortium name="WormBaseParasite"/>
        </authorList>
    </citation>
    <scope>IDENTIFICATION</scope>
</reference>
<keyword evidence="6" id="KW-0732">Signal</keyword>
<feature type="signal peptide" evidence="6">
    <location>
        <begin position="1"/>
        <end position="20"/>
    </location>
</feature>
<dbReference type="PANTHER" id="PTHR19282">
    <property type="entry name" value="TETRASPANIN"/>
    <property type="match status" value="1"/>
</dbReference>
<accession>A0A0M3JR95</accession>
<name>A0A0M3JR95_ANISI</name>
<evidence type="ECO:0000313" key="7">
    <source>
        <dbReference type="EMBL" id="VDK42123.1"/>
    </source>
</evidence>
<feature type="transmembrane region" description="Helical" evidence="5">
    <location>
        <begin position="38"/>
        <end position="61"/>
    </location>
</feature>
<evidence type="ECO:0000313" key="9">
    <source>
        <dbReference type="WBParaSite" id="ASIM_0001023801-mRNA-1"/>
    </source>
</evidence>
<evidence type="ECO:0000313" key="8">
    <source>
        <dbReference type="Proteomes" id="UP000267096"/>
    </source>
</evidence>
<dbReference type="SUPFAM" id="SSF48652">
    <property type="entry name" value="Tetraspanin"/>
    <property type="match status" value="1"/>
</dbReference>
<evidence type="ECO:0000256" key="6">
    <source>
        <dbReference type="SAM" id="SignalP"/>
    </source>
</evidence>
<evidence type="ECO:0000256" key="4">
    <source>
        <dbReference type="ARBA" id="ARBA00023136"/>
    </source>
</evidence>
<gene>
    <name evidence="7" type="ORF">ASIM_LOCUS9969</name>
</gene>
<protein>
    <submittedName>
        <fullName evidence="9">Tetraspanin</fullName>
    </submittedName>
</protein>
<sequence length="383" mass="43805">MSGFTLIFLALWALLDPRRSYVLDLVDFSEDEPLLKAAVYMCIIVGVAILLVGFIACCGAIKKSRCMLTTFVIFVALIFCAECVIGALAISYRSKFDDDWMSIYVRNLTHSRYERLYWVTPLIDAIQYYVMFYSLNFYFFIFCLYGNALSTNLSLKEMQQMERSHKLQFLVSNFDVKLVRMMRDEYGIRLNNPRNNRITQLIDRLQFYEECCGSKNATNWEGSRWKKTSAASLGNSLLSNSAVAADFPDFSEERAYAALFSSVPVTCCVQLSGATPVNPVARSMARCQQPQATKWWRYQVVRVPCKSSRTRKVQYKSYGKFFRYKVAAIRTVLDVQKTTPTHIGSKQIPSEGHAPSCRPLAEITEAHPNGTYMTGWVSEEETW</sequence>
<dbReference type="AlphaFoldDB" id="A0A0M3JR95"/>
<keyword evidence="2 5" id="KW-0812">Transmembrane</keyword>
<organism evidence="9">
    <name type="scientific">Anisakis simplex</name>
    <name type="common">Herring worm</name>
    <dbReference type="NCBI Taxonomy" id="6269"/>
    <lineage>
        <taxon>Eukaryota</taxon>
        <taxon>Metazoa</taxon>
        <taxon>Ecdysozoa</taxon>
        <taxon>Nematoda</taxon>
        <taxon>Chromadorea</taxon>
        <taxon>Rhabditida</taxon>
        <taxon>Spirurina</taxon>
        <taxon>Ascaridomorpha</taxon>
        <taxon>Ascaridoidea</taxon>
        <taxon>Anisakidae</taxon>
        <taxon>Anisakis</taxon>
        <taxon>Anisakis simplex complex</taxon>
    </lineage>
</organism>
<evidence type="ECO:0000256" key="5">
    <source>
        <dbReference type="SAM" id="Phobius"/>
    </source>
</evidence>
<dbReference type="InterPro" id="IPR018499">
    <property type="entry name" value="Tetraspanin/Peripherin"/>
</dbReference>
<dbReference type="Pfam" id="PF00335">
    <property type="entry name" value="Tetraspanin"/>
    <property type="match status" value="1"/>
</dbReference>
<dbReference type="WBParaSite" id="ASIM_0001023801-mRNA-1">
    <property type="protein sequence ID" value="ASIM_0001023801-mRNA-1"/>
    <property type="gene ID" value="ASIM_0001023801"/>
</dbReference>
<dbReference type="OrthoDB" id="10033535at2759"/>
<keyword evidence="3 5" id="KW-1133">Transmembrane helix</keyword>
<dbReference type="PRINTS" id="PR00259">
    <property type="entry name" value="TMFOUR"/>
</dbReference>
<evidence type="ECO:0000256" key="2">
    <source>
        <dbReference type="ARBA" id="ARBA00022692"/>
    </source>
</evidence>
<comment type="subcellular location">
    <subcellularLocation>
        <location evidence="1">Membrane</location>
        <topology evidence="1">Multi-pass membrane protein</topology>
    </subcellularLocation>
</comment>
<dbReference type="PANTHER" id="PTHR19282:SF555">
    <property type="entry name" value="TETRASPANIN-2A"/>
    <property type="match status" value="1"/>
</dbReference>
<dbReference type="EMBL" id="UYRR01030979">
    <property type="protein sequence ID" value="VDK42123.1"/>
    <property type="molecule type" value="Genomic_DNA"/>
</dbReference>
<keyword evidence="4 5" id="KW-0472">Membrane</keyword>
<feature type="transmembrane region" description="Helical" evidence="5">
    <location>
        <begin position="68"/>
        <end position="92"/>
    </location>
</feature>
<dbReference type="Gene3D" id="1.10.1450.10">
    <property type="entry name" value="Tetraspanin"/>
    <property type="match status" value="1"/>
</dbReference>
<dbReference type="InterPro" id="IPR008952">
    <property type="entry name" value="Tetraspanin_EC2_sf"/>
</dbReference>
<dbReference type="GO" id="GO:0005886">
    <property type="term" value="C:plasma membrane"/>
    <property type="evidence" value="ECO:0007669"/>
    <property type="project" value="TreeGrafter"/>
</dbReference>
<evidence type="ECO:0000256" key="3">
    <source>
        <dbReference type="ARBA" id="ARBA00022989"/>
    </source>
</evidence>
<keyword evidence="8" id="KW-1185">Reference proteome</keyword>
<dbReference type="Proteomes" id="UP000267096">
    <property type="component" value="Unassembled WGS sequence"/>
</dbReference>
<feature type="chain" id="PRO_5043120926" evidence="6">
    <location>
        <begin position="21"/>
        <end position="383"/>
    </location>
</feature>
<proteinExistence type="predicted"/>
<evidence type="ECO:0000256" key="1">
    <source>
        <dbReference type="ARBA" id="ARBA00004141"/>
    </source>
</evidence>
<reference evidence="7 8" key="2">
    <citation type="submission" date="2018-11" db="EMBL/GenBank/DDBJ databases">
        <authorList>
            <consortium name="Pathogen Informatics"/>
        </authorList>
    </citation>
    <scope>NUCLEOTIDE SEQUENCE [LARGE SCALE GENOMIC DNA]</scope>
</reference>